<comment type="subcellular location">
    <subcellularLocation>
        <location evidence="1">Cell membrane</location>
        <topology evidence="1">Multi-pass membrane protein</topology>
    </subcellularLocation>
</comment>
<dbReference type="PRINTS" id="PR00237">
    <property type="entry name" value="GPCRRHODOPSN"/>
</dbReference>
<accession>A0A8S1HTU2</accession>
<evidence type="ECO:0000256" key="3">
    <source>
        <dbReference type="ARBA" id="ARBA00022692"/>
    </source>
</evidence>
<dbReference type="OrthoDB" id="6435638at2759"/>
<dbReference type="GO" id="GO:0032870">
    <property type="term" value="P:cellular response to hormone stimulus"/>
    <property type="evidence" value="ECO:0007669"/>
    <property type="project" value="TreeGrafter"/>
</dbReference>
<keyword evidence="2" id="KW-1003">Cell membrane</keyword>
<evidence type="ECO:0000256" key="6">
    <source>
        <dbReference type="ARBA" id="ARBA00023170"/>
    </source>
</evidence>
<evidence type="ECO:0000313" key="10">
    <source>
        <dbReference type="Proteomes" id="UP000835052"/>
    </source>
</evidence>
<keyword evidence="6" id="KW-0675">Receptor</keyword>
<organism evidence="9 10">
    <name type="scientific">Caenorhabditis auriculariae</name>
    <dbReference type="NCBI Taxonomy" id="2777116"/>
    <lineage>
        <taxon>Eukaryota</taxon>
        <taxon>Metazoa</taxon>
        <taxon>Ecdysozoa</taxon>
        <taxon>Nematoda</taxon>
        <taxon>Chromadorea</taxon>
        <taxon>Rhabditida</taxon>
        <taxon>Rhabditina</taxon>
        <taxon>Rhabditomorpha</taxon>
        <taxon>Rhabditoidea</taxon>
        <taxon>Rhabditidae</taxon>
        <taxon>Peloderinae</taxon>
        <taxon>Caenorhabditis</taxon>
    </lineage>
</organism>
<evidence type="ECO:0000256" key="1">
    <source>
        <dbReference type="ARBA" id="ARBA00004651"/>
    </source>
</evidence>
<feature type="transmembrane region" description="Helical" evidence="7">
    <location>
        <begin position="116"/>
        <end position="134"/>
    </location>
</feature>
<feature type="transmembrane region" description="Helical" evidence="7">
    <location>
        <begin position="216"/>
        <end position="234"/>
    </location>
</feature>
<dbReference type="AlphaFoldDB" id="A0A8S1HTU2"/>
<dbReference type="GO" id="GO:0005886">
    <property type="term" value="C:plasma membrane"/>
    <property type="evidence" value="ECO:0007669"/>
    <property type="project" value="UniProtKB-SubCell"/>
</dbReference>
<evidence type="ECO:0000259" key="8">
    <source>
        <dbReference type="PROSITE" id="PS50262"/>
    </source>
</evidence>
<feature type="transmembrane region" description="Helical" evidence="7">
    <location>
        <begin position="301"/>
        <end position="324"/>
    </location>
</feature>
<keyword evidence="5 7" id="KW-0472">Membrane</keyword>
<gene>
    <name evidence="9" type="ORF">CAUJ_LOCUS12379</name>
</gene>
<dbReference type="PANTHER" id="PTHR24241:SF59">
    <property type="entry name" value="ADIPOKINETIC HORMONE RECEPTOR, ISOFORM C"/>
    <property type="match status" value="1"/>
</dbReference>
<evidence type="ECO:0000256" key="5">
    <source>
        <dbReference type="ARBA" id="ARBA00023136"/>
    </source>
</evidence>
<feature type="transmembrane region" description="Helical" evidence="7">
    <location>
        <begin position="37"/>
        <end position="58"/>
    </location>
</feature>
<keyword evidence="10" id="KW-1185">Reference proteome</keyword>
<dbReference type="Gene3D" id="1.20.1070.10">
    <property type="entry name" value="Rhodopsin 7-helix transmembrane proteins"/>
    <property type="match status" value="1"/>
</dbReference>
<dbReference type="Proteomes" id="UP000835052">
    <property type="component" value="Unassembled WGS sequence"/>
</dbReference>
<evidence type="ECO:0000256" key="4">
    <source>
        <dbReference type="ARBA" id="ARBA00022989"/>
    </source>
</evidence>
<dbReference type="SUPFAM" id="SSF81321">
    <property type="entry name" value="Family A G protein-coupled receptor-like"/>
    <property type="match status" value="1"/>
</dbReference>
<feature type="domain" description="G-protein coupled receptors family 1 profile" evidence="8">
    <location>
        <begin position="50"/>
        <end position="355"/>
    </location>
</feature>
<dbReference type="GO" id="GO:0004930">
    <property type="term" value="F:G protein-coupled receptor activity"/>
    <property type="evidence" value="ECO:0007669"/>
    <property type="project" value="InterPro"/>
</dbReference>
<dbReference type="PROSITE" id="PS50262">
    <property type="entry name" value="G_PROTEIN_RECEP_F1_2"/>
    <property type="match status" value="1"/>
</dbReference>
<feature type="transmembrane region" description="Helical" evidence="7">
    <location>
        <begin position="70"/>
        <end position="96"/>
    </location>
</feature>
<dbReference type="InterPro" id="IPR017452">
    <property type="entry name" value="GPCR_Rhodpsn_7TM"/>
</dbReference>
<keyword evidence="4 7" id="KW-1133">Transmembrane helix</keyword>
<dbReference type="Pfam" id="PF00001">
    <property type="entry name" value="7tm_1"/>
    <property type="match status" value="1"/>
</dbReference>
<reference evidence="9" key="1">
    <citation type="submission" date="2020-10" db="EMBL/GenBank/DDBJ databases">
        <authorList>
            <person name="Kikuchi T."/>
        </authorList>
    </citation>
    <scope>NUCLEOTIDE SEQUENCE</scope>
    <source>
        <strain evidence="9">NKZ352</strain>
    </source>
</reference>
<evidence type="ECO:0000256" key="7">
    <source>
        <dbReference type="SAM" id="Phobius"/>
    </source>
</evidence>
<dbReference type="PANTHER" id="PTHR24241">
    <property type="entry name" value="NEUROPEPTIDE RECEPTOR-RELATED G-PROTEIN COUPLED RECEPTOR"/>
    <property type="match status" value="1"/>
</dbReference>
<comment type="caution">
    <text evidence="9">The sequence shown here is derived from an EMBL/GenBank/DDBJ whole genome shotgun (WGS) entry which is preliminary data.</text>
</comment>
<feature type="transmembrane region" description="Helical" evidence="7">
    <location>
        <begin position="336"/>
        <end position="355"/>
    </location>
</feature>
<protein>
    <recommendedName>
        <fullName evidence="8">G-protein coupled receptors family 1 profile domain-containing protein</fullName>
    </recommendedName>
</protein>
<feature type="transmembrane region" description="Helical" evidence="7">
    <location>
        <begin position="154"/>
        <end position="172"/>
    </location>
</feature>
<dbReference type="GO" id="GO:0042277">
    <property type="term" value="F:peptide binding"/>
    <property type="evidence" value="ECO:0007669"/>
    <property type="project" value="TreeGrafter"/>
</dbReference>
<evidence type="ECO:0000256" key="2">
    <source>
        <dbReference type="ARBA" id="ARBA00022475"/>
    </source>
</evidence>
<dbReference type="EMBL" id="CAJGYM010000072">
    <property type="protein sequence ID" value="CAD6196465.1"/>
    <property type="molecule type" value="Genomic_DNA"/>
</dbReference>
<sequence length="389" mass="44414">MQNSRVHLIRRSFDRMNGSETVDGGQLRHETSDFIQIVLYSLCVLVGLPVNVSTFVYMVRRYRHAKSFLLLLHINLNISDILVLGVHVPGLIGWLVTLQWEAGPIFCKVMRLLDGFVFAISSNIMVCIALYRLYALRYPLWVAAVGHSRVPRMLLVAWLVAGLSVVSQLYVWREVEFSEPQKVTQCVTLWTEKLWTTGQLSESEKLWMNFYSIENTVILFYVPLSVLVVCYVLILKDIYKTLNTDTDTSSAMYLSEVSKQSSGGKAGKSTKKELESCVTLTTRTIRGQDKFRRAKVRSLRITLMLILTYVVTWLPYNLLAWWMVLNFESYKANLDANYIFTSLVVLNSVINPFIYGRRSRSSSRAISSRPPHGQKSFVGCCKDDLDSVT</sequence>
<dbReference type="InterPro" id="IPR000276">
    <property type="entry name" value="GPCR_Rhodpsn"/>
</dbReference>
<evidence type="ECO:0000313" key="9">
    <source>
        <dbReference type="EMBL" id="CAD6196465.1"/>
    </source>
</evidence>
<name>A0A8S1HTU2_9PELO</name>
<keyword evidence="3 7" id="KW-0812">Transmembrane</keyword>
<proteinExistence type="predicted"/>